<feature type="compositionally biased region" description="Basic and acidic residues" evidence="1">
    <location>
        <begin position="283"/>
        <end position="292"/>
    </location>
</feature>
<dbReference type="Proteomes" id="UP001305414">
    <property type="component" value="Unassembled WGS sequence"/>
</dbReference>
<organism evidence="3 4">
    <name type="scientific">Xylaria bambusicola</name>
    <dbReference type="NCBI Taxonomy" id="326684"/>
    <lineage>
        <taxon>Eukaryota</taxon>
        <taxon>Fungi</taxon>
        <taxon>Dikarya</taxon>
        <taxon>Ascomycota</taxon>
        <taxon>Pezizomycotina</taxon>
        <taxon>Sordariomycetes</taxon>
        <taxon>Xylariomycetidae</taxon>
        <taxon>Xylariales</taxon>
        <taxon>Xylariaceae</taxon>
        <taxon>Xylaria</taxon>
    </lineage>
</organism>
<dbReference type="AlphaFoldDB" id="A0AAN7UUZ4"/>
<proteinExistence type="predicted"/>
<evidence type="ECO:0000313" key="4">
    <source>
        <dbReference type="Proteomes" id="UP001305414"/>
    </source>
</evidence>
<dbReference type="InterPro" id="IPR046896">
    <property type="entry name" value="Cup1-like_N"/>
</dbReference>
<keyword evidence="4" id="KW-1185">Reference proteome</keyword>
<reference evidence="3 4" key="1">
    <citation type="submission" date="2023-10" db="EMBL/GenBank/DDBJ databases">
        <title>Draft genome sequence of Xylaria bambusicola isolate GMP-LS, the root and basal stem rot pathogen of sugarcane in Indonesia.</title>
        <authorList>
            <person name="Selvaraj P."/>
            <person name="Muralishankar V."/>
            <person name="Muruganantham S."/>
            <person name="Sp S."/>
            <person name="Haryani S."/>
            <person name="Lau K.J.X."/>
            <person name="Naqvi N.I."/>
        </authorList>
    </citation>
    <scope>NUCLEOTIDE SEQUENCE [LARGE SCALE GENOMIC DNA]</scope>
    <source>
        <strain evidence="3">GMP-LS</strain>
    </source>
</reference>
<evidence type="ECO:0000313" key="3">
    <source>
        <dbReference type="EMBL" id="KAK5633723.1"/>
    </source>
</evidence>
<gene>
    <name evidence="3" type="ORF">RRF57_009437</name>
</gene>
<feature type="domain" description="LYR motif-containing protein Cup1-like N-terminal" evidence="2">
    <location>
        <begin position="14"/>
        <end position="91"/>
    </location>
</feature>
<dbReference type="EMBL" id="JAWHQM010000035">
    <property type="protein sequence ID" value="KAK5633723.1"/>
    <property type="molecule type" value="Genomic_DNA"/>
</dbReference>
<feature type="region of interest" description="Disordered" evidence="1">
    <location>
        <begin position="360"/>
        <end position="380"/>
    </location>
</feature>
<protein>
    <recommendedName>
        <fullName evidence="2">LYR motif-containing protein Cup1-like N-terminal domain-containing protein</fullName>
    </recommendedName>
</protein>
<dbReference type="CDD" id="cd20273">
    <property type="entry name" value="Complex1_LYR_unchar"/>
    <property type="match status" value="1"/>
</dbReference>
<accession>A0AAN7UUZ4</accession>
<evidence type="ECO:0000256" key="1">
    <source>
        <dbReference type="SAM" id="MobiDB-lite"/>
    </source>
</evidence>
<feature type="region of interest" description="Disordered" evidence="1">
    <location>
        <begin position="271"/>
        <end position="298"/>
    </location>
</feature>
<evidence type="ECO:0000259" key="2">
    <source>
        <dbReference type="Pfam" id="PF20263"/>
    </source>
</evidence>
<feature type="compositionally biased region" description="Basic residues" evidence="1">
    <location>
        <begin position="371"/>
        <end position="380"/>
    </location>
</feature>
<sequence length="380" mass="43457">MPLQIPHPETPLHLYRHLLRESTYLPTLCRPWITWRIRQRFRDCRDKKPATAHVNQAHTSLRYLRSANVGNVHRLERLCFMATGRVGKRRRILTSSQLVRSPPTDTAALEQSRIQNALTSSPSNNAPRLISASAAPPGHDWLENWSVDMIEALALSQVSQQARDWPQNMRRALDTKRITTGTNCFGRPYRPKLVRNKLKKHWASILKQLLPPLPRGEWDHLAALAQAEVSVDELKIPSRRPVARHVQDHSLVSASEPWDWTQHILKPARVLERGSSRKQKSLTGKEDQDPRGHGKPIGVRVISPRLLQRIYGRIWNMSPLMQQKPETKKWSVSWGKEEDRISAPSPRDLLFFEGVADDGSVLNGAEQPSTRKQHRKLKGG</sequence>
<name>A0AAN7UUZ4_9PEZI</name>
<dbReference type="Pfam" id="PF20263">
    <property type="entry name" value="LYRM2-like"/>
    <property type="match status" value="1"/>
</dbReference>
<comment type="caution">
    <text evidence="3">The sequence shown here is derived from an EMBL/GenBank/DDBJ whole genome shotgun (WGS) entry which is preliminary data.</text>
</comment>